<dbReference type="AlphaFoldDB" id="A0A1W1H6Y4"/>
<evidence type="ECO:0000313" key="2">
    <source>
        <dbReference type="Proteomes" id="UP000191931"/>
    </source>
</evidence>
<sequence length="54" mass="6055">MWLIIAFVSCVITCRGTRPKVMSIKRSRDSSEDGELSDSDSLSFYMKVSVTACF</sequence>
<keyword evidence="2" id="KW-1185">Reference proteome</keyword>
<proteinExistence type="predicted"/>
<accession>A0A1W1H6Y4</accession>
<name>A0A1W1H6Y4_9BACT</name>
<reference evidence="1 2" key="1">
    <citation type="submission" date="2017-03" db="EMBL/GenBank/DDBJ databases">
        <authorList>
            <person name="Afonso C.L."/>
            <person name="Miller P.J."/>
            <person name="Scott M.A."/>
            <person name="Spackman E."/>
            <person name="Goraichik I."/>
            <person name="Dimitrov K.M."/>
            <person name="Suarez D.L."/>
            <person name="Swayne D.E."/>
        </authorList>
    </citation>
    <scope>NUCLEOTIDE SEQUENCE [LARGE SCALE GENOMIC DNA]</scope>
    <source>
        <strain evidence="1">PRJEB14757</strain>
    </source>
</reference>
<organism evidence="1 2">
    <name type="scientific">Desulfamplus magnetovallimortis</name>
    <dbReference type="NCBI Taxonomy" id="1246637"/>
    <lineage>
        <taxon>Bacteria</taxon>
        <taxon>Pseudomonadati</taxon>
        <taxon>Thermodesulfobacteriota</taxon>
        <taxon>Desulfobacteria</taxon>
        <taxon>Desulfobacterales</taxon>
        <taxon>Desulfobacteraceae</taxon>
        <taxon>Desulfamplus</taxon>
    </lineage>
</organism>
<protein>
    <submittedName>
        <fullName evidence="1">Uncharacterized protein</fullName>
    </submittedName>
</protein>
<dbReference type="EMBL" id="FWEV01000031">
    <property type="protein sequence ID" value="SLM28138.1"/>
    <property type="molecule type" value="Genomic_DNA"/>
</dbReference>
<dbReference type="Proteomes" id="UP000191931">
    <property type="component" value="Unassembled WGS sequence"/>
</dbReference>
<evidence type="ECO:0000313" key="1">
    <source>
        <dbReference type="EMBL" id="SLM28138.1"/>
    </source>
</evidence>
<dbReference type="STRING" id="1246637.MTBBW1_1260060"/>
<gene>
    <name evidence="1" type="ORF">MTBBW1_1260060</name>
</gene>